<dbReference type="RefSeq" id="WP_114480617.1">
    <property type="nucleotide sequence ID" value="NZ_QPII01000020.1"/>
</dbReference>
<keyword evidence="3" id="KW-0238">DNA-binding</keyword>
<comment type="caution">
    <text evidence="6">The sequence shown here is derived from an EMBL/GenBank/DDBJ whole genome shotgun (WGS) entry which is preliminary data.</text>
</comment>
<evidence type="ECO:0000313" key="6">
    <source>
        <dbReference type="EMBL" id="RCV86828.1"/>
    </source>
</evidence>
<dbReference type="OrthoDB" id="8839911at2"/>
<dbReference type="EMBL" id="QPII01000020">
    <property type="protein sequence ID" value="RCV86828.1"/>
    <property type="molecule type" value="Genomic_DNA"/>
</dbReference>
<dbReference type="GO" id="GO:0003700">
    <property type="term" value="F:DNA-binding transcription factor activity"/>
    <property type="evidence" value="ECO:0007669"/>
    <property type="project" value="InterPro"/>
</dbReference>
<feature type="domain" description="HTH lysR-type" evidence="5">
    <location>
        <begin position="1"/>
        <end position="58"/>
    </location>
</feature>
<dbReference type="Pfam" id="PF00126">
    <property type="entry name" value="HTH_1"/>
    <property type="match status" value="1"/>
</dbReference>
<evidence type="ECO:0000313" key="7">
    <source>
        <dbReference type="Proteomes" id="UP000252405"/>
    </source>
</evidence>
<evidence type="ECO:0000256" key="2">
    <source>
        <dbReference type="ARBA" id="ARBA00023015"/>
    </source>
</evidence>
<evidence type="ECO:0000256" key="4">
    <source>
        <dbReference type="ARBA" id="ARBA00023163"/>
    </source>
</evidence>
<accession>A0A368TQF3</accession>
<sequence>MKLEQLRVLQAIVTAGTFRGAAAILHKSQPALSQMLKTLEEEIGLTLLSREGYRPTLTPAGEVFYRQANLVLEQVQELGHLAEQLAAHQEPKVVLAVTATCPLAPLLAVVSRIGQCFPATHIRLSTEAMGGAAERLMNGEADIVISTMDGLSADAVEALSYTTVTIVPVARPDYGPARIPGQISNAQMRTFVQVILAGTGDGAFEQSRDVLPDGLRWTVSDMAAKKEVILAGMGWGGLPEHLVRAEILSGDLVPLDLAGFPVRCSQLHLIRQRSRSTGVVANTIWGALQTPLDMDVPQPASQTER</sequence>
<protein>
    <submittedName>
        <fullName evidence="6">LysR family transcriptional regulator</fullName>
    </submittedName>
</protein>
<keyword evidence="2" id="KW-0805">Transcription regulation</keyword>
<proteinExistence type="inferred from homology"/>
<keyword evidence="7" id="KW-1185">Reference proteome</keyword>
<evidence type="ECO:0000256" key="1">
    <source>
        <dbReference type="ARBA" id="ARBA00009437"/>
    </source>
</evidence>
<dbReference type="FunFam" id="1.10.10.10:FF:000001">
    <property type="entry name" value="LysR family transcriptional regulator"/>
    <property type="match status" value="1"/>
</dbReference>
<organism evidence="6 7">
    <name type="scientific">Billgrantia montanilacus</name>
    <dbReference type="NCBI Taxonomy" id="2282305"/>
    <lineage>
        <taxon>Bacteria</taxon>
        <taxon>Pseudomonadati</taxon>
        <taxon>Pseudomonadota</taxon>
        <taxon>Gammaproteobacteria</taxon>
        <taxon>Oceanospirillales</taxon>
        <taxon>Halomonadaceae</taxon>
        <taxon>Billgrantia</taxon>
    </lineage>
</organism>
<dbReference type="GO" id="GO:0000976">
    <property type="term" value="F:transcription cis-regulatory region binding"/>
    <property type="evidence" value="ECO:0007669"/>
    <property type="project" value="TreeGrafter"/>
</dbReference>
<dbReference type="InterPro" id="IPR005119">
    <property type="entry name" value="LysR_subst-bd"/>
</dbReference>
<dbReference type="PANTHER" id="PTHR30126:SF88">
    <property type="entry name" value="TRANSCRIPTIONAL REGULATOR-RELATED"/>
    <property type="match status" value="1"/>
</dbReference>
<dbReference type="SUPFAM" id="SSF46785">
    <property type="entry name" value="Winged helix' DNA-binding domain"/>
    <property type="match status" value="1"/>
</dbReference>
<keyword evidence="4" id="KW-0804">Transcription</keyword>
<dbReference type="Proteomes" id="UP000252405">
    <property type="component" value="Unassembled WGS sequence"/>
</dbReference>
<dbReference type="Pfam" id="PF03466">
    <property type="entry name" value="LysR_substrate"/>
    <property type="match status" value="1"/>
</dbReference>
<dbReference type="PRINTS" id="PR00039">
    <property type="entry name" value="HTHLYSR"/>
</dbReference>
<dbReference type="SUPFAM" id="SSF53850">
    <property type="entry name" value="Periplasmic binding protein-like II"/>
    <property type="match status" value="1"/>
</dbReference>
<dbReference type="AlphaFoldDB" id="A0A368TQF3"/>
<evidence type="ECO:0000256" key="3">
    <source>
        <dbReference type="ARBA" id="ARBA00023125"/>
    </source>
</evidence>
<comment type="similarity">
    <text evidence="1">Belongs to the LysR transcriptional regulatory family.</text>
</comment>
<reference evidence="6 7" key="1">
    <citation type="submission" date="2018-07" db="EMBL/GenBank/DDBJ databases">
        <title>Halomonas montanilacus sp. nov., isolated from Lake Pengyan on Tibetan Plateau.</title>
        <authorList>
            <person name="Lu H."/>
            <person name="Xing P."/>
            <person name="Wu Q."/>
        </authorList>
    </citation>
    <scope>NUCLEOTIDE SEQUENCE [LARGE SCALE GENOMIC DNA]</scope>
    <source>
        <strain evidence="6 7">PYC7W</strain>
    </source>
</reference>
<name>A0A368TQF3_9GAMM</name>
<dbReference type="PANTHER" id="PTHR30126">
    <property type="entry name" value="HTH-TYPE TRANSCRIPTIONAL REGULATOR"/>
    <property type="match status" value="1"/>
</dbReference>
<dbReference type="InterPro" id="IPR000847">
    <property type="entry name" value="LysR_HTH_N"/>
</dbReference>
<dbReference type="InterPro" id="IPR036390">
    <property type="entry name" value="WH_DNA-bd_sf"/>
</dbReference>
<dbReference type="Gene3D" id="3.40.190.290">
    <property type="match status" value="1"/>
</dbReference>
<dbReference type="InterPro" id="IPR036388">
    <property type="entry name" value="WH-like_DNA-bd_sf"/>
</dbReference>
<dbReference type="PROSITE" id="PS50931">
    <property type="entry name" value="HTH_LYSR"/>
    <property type="match status" value="1"/>
</dbReference>
<gene>
    <name evidence="6" type="ORF">DU505_19400</name>
</gene>
<evidence type="ECO:0000259" key="5">
    <source>
        <dbReference type="PROSITE" id="PS50931"/>
    </source>
</evidence>
<dbReference type="Gene3D" id="1.10.10.10">
    <property type="entry name" value="Winged helix-like DNA-binding domain superfamily/Winged helix DNA-binding domain"/>
    <property type="match status" value="1"/>
</dbReference>